<evidence type="ECO:0000259" key="2">
    <source>
        <dbReference type="PROSITE" id="PS50943"/>
    </source>
</evidence>
<name>A0A0A2SWH6_9GAMM</name>
<dbReference type="SMART" id="SM00530">
    <property type="entry name" value="HTH_XRE"/>
    <property type="match status" value="1"/>
</dbReference>
<keyword evidence="1" id="KW-0472">Membrane</keyword>
<dbReference type="InterPro" id="IPR015927">
    <property type="entry name" value="Peptidase_S24_S26A/B/C"/>
</dbReference>
<dbReference type="RefSeq" id="WP_173402492.1">
    <property type="nucleotide sequence ID" value="NZ_JNCF01000005.1"/>
</dbReference>
<dbReference type="InterPro" id="IPR039418">
    <property type="entry name" value="LexA-like"/>
</dbReference>
<protein>
    <submittedName>
        <fullName evidence="3">Transcriptional regulator</fullName>
    </submittedName>
</protein>
<dbReference type="GO" id="GO:0003677">
    <property type="term" value="F:DNA binding"/>
    <property type="evidence" value="ECO:0007669"/>
    <property type="project" value="InterPro"/>
</dbReference>
<feature type="transmembrane region" description="Helical" evidence="1">
    <location>
        <begin position="12"/>
        <end position="35"/>
    </location>
</feature>
<dbReference type="STRING" id="1498499.EP47_08055"/>
<keyword evidence="4" id="KW-1185">Reference proteome</keyword>
<dbReference type="Proteomes" id="UP000054422">
    <property type="component" value="Unassembled WGS sequence"/>
</dbReference>
<dbReference type="SUPFAM" id="SSF51306">
    <property type="entry name" value="LexA/Signal peptidase"/>
    <property type="match status" value="1"/>
</dbReference>
<organism evidence="3 4">
    <name type="scientific">Legionella norrlandica</name>
    <dbReference type="NCBI Taxonomy" id="1498499"/>
    <lineage>
        <taxon>Bacteria</taxon>
        <taxon>Pseudomonadati</taxon>
        <taxon>Pseudomonadota</taxon>
        <taxon>Gammaproteobacteria</taxon>
        <taxon>Legionellales</taxon>
        <taxon>Legionellaceae</taxon>
        <taxon>Legionella</taxon>
    </lineage>
</organism>
<keyword evidence="1" id="KW-0812">Transmembrane</keyword>
<evidence type="ECO:0000313" key="4">
    <source>
        <dbReference type="Proteomes" id="UP000054422"/>
    </source>
</evidence>
<dbReference type="SUPFAM" id="SSF47413">
    <property type="entry name" value="lambda repressor-like DNA-binding domains"/>
    <property type="match status" value="1"/>
</dbReference>
<dbReference type="CDD" id="cd00093">
    <property type="entry name" value="HTH_XRE"/>
    <property type="match status" value="1"/>
</dbReference>
<dbReference type="AlphaFoldDB" id="A0A0A2SWH6"/>
<sequence length="246" mass="28098">MNKFIQLMVIYISLYVFVNLFLNKSIHFIGLLLMADMTLSENLQQLMRIHGNISVSELARLTGIPQPTIYHILTGSTKNPRKKALEELSRYFSVSIDELIGQEPLPAVIPDAVKENLQISTIPVIKWESLKEWPSGTARTQDTQEILIDKKIDKNSFALIMPDTSMEPLFQQNSLLIFDSGKAPNDRDFVIVHLSKEGIIAFNRLFIENNTFYLRQGLEDGSLKLIKLDKPHDRILGTLIEARIQY</sequence>
<dbReference type="Gene3D" id="2.10.109.10">
    <property type="entry name" value="Umud Fragment, subunit A"/>
    <property type="match status" value="1"/>
</dbReference>
<dbReference type="Gene3D" id="1.10.260.40">
    <property type="entry name" value="lambda repressor-like DNA-binding domains"/>
    <property type="match status" value="1"/>
</dbReference>
<feature type="domain" description="HTH cro/C1-type" evidence="2">
    <location>
        <begin position="43"/>
        <end position="99"/>
    </location>
</feature>
<dbReference type="Pfam" id="PF01381">
    <property type="entry name" value="HTH_3"/>
    <property type="match status" value="1"/>
</dbReference>
<reference evidence="3 4" key="1">
    <citation type="submission" date="2014-05" db="EMBL/GenBank/DDBJ databases">
        <authorList>
            <person name="Rizzardi K."/>
            <person name="Winiecka-Krusnell J."/>
            <person name="Ramliden M."/>
            <person name="Alm E."/>
            <person name="Andersson S."/>
            <person name="Byfors S."/>
        </authorList>
    </citation>
    <scope>NUCLEOTIDE SEQUENCE [LARGE SCALE GENOMIC DNA]</scope>
    <source>
        <strain evidence="3 4">LEGN</strain>
    </source>
</reference>
<dbReference type="EMBL" id="JNCF01000005">
    <property type="protein sequence ID" value="KGP64091.1"/>
    <property type="molecule type" value="Genomic_DNA"/>
</dbReference>
<dbReference type="InterPro" id="IPR036286">
    <property type="entry name" value="LexA/Signal_pep-like_sf"/>
</dbReference>
<evidence type="ECO:0000313" key="3">
    <source>
        <dbReference type="EMBL" id="KGP64091.1"/>
    </source>
</evidence>
<proteinExistence type="predicted"/>
<evidence type="ECO:0000256" key="1">
    <source>
        <dbReference type="SAM" id="Phobius"/>
    </source>
</evidence>
<dbReference type="Pfam" id="PF00717">
    <property type="entry name" value="Peptidase_S24"/>
    <property type="match status" value="1"/>
</dbReference>
<gene>
    <name evidence="3" type="ORF">EP47_08055</name>
</gene>
<comment type="caution">
    <text evidence="3">The sequence shown here is derived from an EMBL/GenBank/DDBJ whole genome shotgun (WGS) entry which is preliminary data.</text>
</comment>
<dbReference type="PROSITE" id="PS50943">
    <property type="entry name" value="HTH_CROC1"/>
    <property type="match status" value="1"/>
</dbReference>
<dbReference type="InterPro" id="IPR001387">
    <property type="entry name" value="Cro/C1-type_HTH"/>
</dbReference>
<dbReference type="CDD" id="cd06529">
    <property type="entry name" value="S24_LexA-like"/>
    <property type="match status" value="1"/>
</dbReference>
<dbReference type="InterPro" id="IPR010982">
    <property type="entry name" value="Lambda_DNA-bd_dom_sf"/>
</dbReference>
<keyword evidence="1" id="KW-1133">Transmembrane helix</keyword>
<accession>A0A0A2SWH6</accession>